<accession>A0ACC2LLA1</accession>
<evidence type="ECO:0000313" key="2">
    <source>
        <dbReference type="Proteomes" id="UP001234297"/>
    </source>
</evidence>
<dbReference type="Proteomes" id="UP001234297">
    <property type="component" value="Chromosome 8"/>
</dbReference>
<keyword evidence="2" id="KW-1185">Reference proteome</keyword>
<comment type="caution">
    <text evidence="1">The sequence shown here is derived from an EMBL/GenBank/DDBJ whole genome shotgun (WGS) entry which is preliminary data.</text>
</comment>
<reference evidence="1 2" key="1">
    <citation type="journal article" date="2022" name="Hortic Res">
        <title>A haplotype resolved chromosomal level avocado genome allows analysis of novel avocado genes.</title>
        <authorList>
            <person name="Nath O."/>
            <person name="Fletcher S.J."/>
            <person name="Hayward A."/>
            <person name="Shaw L.M."/>
            <person name="Masouleh A.K."/>
            <person name="Furtado A."/>
            <person name="Henry R.J."/>
            <person name="Mitter N."/>
        </authorList>
    </citation>
    <scope>NUCLEOTIDE SEQUENCE [LARGE SCALE GENOMIC DNA]</scope>
    <source>
        <strain evidence="2">cv. Hass</strain>
    </source>
</reference>
<dbReference type="EMBL" id="CM056816">
    <property type="protein sequence ID" value="KAJ8634260.1"/>
    <property type="molecule type" value="Genomic_DNA"/>
</dbReference>
<sequence>MEEGIEKRRITTTEDLSNDLTVEILLLLPLTSVIQCFNVCKRWRSLITGCPSLLNYTVNVAWIRHDSFRRYTCLEEGQRRMQSSELDFFLDSPMQSQRQRVPPASSYLNHLSCNGLLFSYFLSRLRADLNQCYISNPLTKECVRLPNPNMGCHDSLCGLAFENNPRIINSSCNNRAFFKIVMAHSINLDREKASYQFEIYSSDKSGWQLLKTASKPHDPSSIKPDQNAVYVNRVLYWLCPGISKALMFNLVTETSDYLELPTHYDETYCKLTVCDGHLHYIRRHYDRYRGRDRLSLLKMSKNGDWLILDHVDLQGAMERYWDLFPMRERNFYYPIFRPIDMSCQGDDKVLLSDSYRRIVSYDLKWDVFEIVLEKDNIQMHKLFRYTPTNKRIVIEELQHEFRTKRSTQLKQLSNYVRKLLECFKSAS</sequence>
<name>A0ACC2LLA1_PERAE</name>
<gene>
    <name evidence="1" type="ORF">MRB53_027596</name>
</gene>
<organism evidence="1 2">
    <name type="scientific">Persea americana</name>
    <name type="common">Avocado</name>
    <dbReference type="NCBI Taxonomy" id="3435"/>
    <lineage>
        <taxon>Eukaryota</taxon>
        <taxon>Viridiplantae</taxon>
        <taxon>Streptophyta</taxon>
        <taxon>Embryophyta</taxon>
        <taxon>Tracheophyta</taxon>
        <taxon>Spermatophyta</taxon>
        <taxon>Magnoliopsida</taxon>
        <taxon>Magnoliidae</taxon>
        <taxon>Laurales</taxon>
        <taxon>Lauraceae</taxon>
        <taxon>Persea</taxon>
    </lineage>
</organism>
<protein>
    <submittedName>
        <fullName evidence="1">Uncharacterized protein</fullName>
    </submittedName>
</protein>
<evidence type="ECO:0000313" key="1">
    <source>
        <dbReference type="EMBL" id="KAJ8634260.1"/>
    </source>
</evidence>
<proteinExistence type="predicted"/>